<feature type="region of interest" description="Disordered" evidence="1">
    <location>
        <begin position="452"/>
        <end position="495"/>
    </location>
</feature>
<gene>
    <name evidence="2" type="ORF">EHS25_010082</name>
</gene>
<feature type="compositionally biased region" description="Basic and acidic residues" evidence="1">
    <location>
        <begin position="360"/>
        <end position="370"/>
    </location>
</feature>
<evidence type="ECO:0000313" key="3">
    <source>
        <dbReference type="Proteomes" id="UP000279259"/>
    </source>
</evidence>
<name>A0A427YII5_9TREE</name>
<feature type="region of interest" description="Disordered" evidence="1">
    <location>
        <begin position="1"/>
        <end position="26"/>
    </location>
</feature>
<accession>A0A427YII5</accession>
<feature type="compositionally biased region" description="Acidic residues" evidence="1">
    <location>
        <begin position="467"/>
        <end position="477"/>
    </location>
</feature>
<dbReference type="EMBL" id="RSCD01000009">
    <property type="protein sequence ID" value="RSH90906.1"/>
    <property type="molecule type" value="Genomic_DNA"/>
</dbReference>
<feature type="compositionally biased region" description="Basic and acidic residues" evidence="1">
    <location>
        <begin position="452"/>
        <end position="464"/>
    </location>
</feature>
<evidence type="ECO:0000313" key="2">
    <source>
        <dbReference type="EMBL" id="RSH90906.1"/>
    </source>
</evidence>
<organism evidence="2 3">
    <name type="scientific">Saitozyma podzolica</name>
    <dbReference type="NCBI Taxonomy" id="1890683"/>
    <lineage>
        <taxon>Eukaryota</taxon>
        <taxon>Fungi</taxon>
        <taxon>Dikarya</taxon>
        <taxon>Basidiomycota</taxon>
        <taxon>Agaricomycotina</taxon>
        <taxon>Tremellomycetes</taxon>
        <taxon>Tremellales</taxon>
        <taxon>Trimorphomycetaceae</taxon>
        <taxon>Saitozyma</taxon>
    </lineage>
</organism>
<proteinExistence type="predicted"/>
<dbReference type="AlphaFoldDB" id="A0A427YII5"/>
<evidence type="ECO:0000256" key="1">
    <source>
        <dbReference type="SAM" id="MobiDB-lite"/>
    </source>
</evidence>
<protein>
    <submittedName>
        <fullName evidence="2">Uncharacterized protein</fullName>
    </submittedName>
</protein>
<sequence length="568" mass="63614">MALADVDPGQVSSNLSRRVPHLDSTPLDQLPSADSLFFPPFPRVPSGAKLVPFTTFDNDGVRIRCDDLTGPLHLAGLPKSASPVPWAKVARNDAKRSAHQQARKSRRLLRGKLGARVERQDCWKIGGESVDWKEPENTSMSDYRQSIPPFTRLMSAVRDFLYSRHEEFQYNRSKRLFELMRISLGLRVEFAGNHWPGTGADAETYQMPKTAGEFGTAVSAHHETQGFGSEVESLGPPENEVCVLLRCPETCVRGLLALARREAEAGWDLEPAVHMAGTHLVRENSDLPEITSAFLAFVEYHQVLPEAELRKGLSPALQIARAAPRQLREAKGFEDELLRPASWNAALWVAYGRSWGQPLRKPEPEPEEPVRGTTVNEADGVDDGGWTVEIALEHISDYLHPLAITSIEVLHNIPYLRRRVTEVLPPLEPSPGTPFFMTRLHRIVTEPAPWTPEEKWRVHRRQPDEAVQQDDDDDDEEGTHPCRAESEEEAASTDFSGSITIWANVEEYGASKDALIGIGLRGRWAMMGPRDAQANAWWTFQPKDFILPSFWQSETAVRWTASHAQAAE</sequence>
<keyword evidence="3" id="KW-1185">Reference proteome</keyword>
<dbReference type="Proteomes" id="UP000279259">
    <property type="component" value="Unassembled WGS sequence"/>
</dbReference>
<feature type="region of interest" description="Disordered" evidence="1">
    <location>
        <begin position="358"/>
        <end position="380"/>
    </location>
</feature>
<reference evidence="2 3" key="1">
    <citation type="submission" date="2018-11" db="EMBL/GenBank/DDBJ databases">
        <title>Genome sequence of Saitozyma podzolica DSM 27192.</title>
        <authorList>
            <person name="Aliyu H."/>
            <person name="Gorte O."/>
            <person name="Ochsenreither K."/>
        </authorList>
    </citation>
    <scope>NUCLEOTIDE SEQUENCE [LARGE SCALE GENOMIC DNA]</scope>
    <source>
        <strain evidence="2 3">DSM 27192</strain>
    </source>
</reference>
<dbReference type="OrthoDB" id="2572490at2759"/>
<comment type="caution">
    <text evidence="2">The sequence shown here is derived from an EMBL/GenBank/DDBJ whole genome shotgun (WGS) entry which is preliminary data.</text>
</comment>